<dbReference type="AlphaFoldDB" id="A0A139HHQ4"/>
<organism evidence="2 3">
    <name type="scientific">Pseudocercospora eumusae</name>
    <dbReference type="NCBI Taxonomy" id="321146"/>
    <lineage>
        <taxon>Eukaryota</taxon>
        <taxon>Fungi</taxon>
        <taxon>Dikarya</taxon>
        <taxon>Ascomycota</taxon>
        <taxon>Pezizomycotina</taxon>
        <taxon>Dothideomycetes</taxon>
        <taxon>Dothideomycetidae</taxon>
        <taxon>Mycosphaerellales</taxon>
        <taxon>Mycosphaerellaceae</taxon>
        <taxon>Pseudocercospora</taxon>
    </lineage>
</organism>
<accession>A0A139HHQ4</accession>
<dbReference type="OrthoDB" id="3800738at2759"/>
<sequence>MPHDALGLVEELIPRKSFMKALKRVSCDSHAEAQEMYIKEDYTRRSDAAGVVGYERLCRRFCGLRTAGLRAATTCLLEAGGVVMMDIRMLPMVATRLLRWLVASAHGSFKVYTIHVMCPSMLRTAWLLYVSRRQPFPLMRSMADHVPRRPLTSVFELQHCSDWRWQLHMNRWYLVLALKFTKPTIFLPIAKPVLPPDHTSAHHPLEIIPSFTVHGDTHEKIALRLIITTRTLPSNASPRVNPSGNTLHKRLDTKMNSTSSNNASMPASSRVFGITELLEHILDFLPPRDLLRCHALNRTFHDTIEGSRQLRRTLFWEVDHLPSGQQQGASSFRQQRRILAGDQVDLLEPQRMLSSRPIPLLNNHIEILNYRFHLPSSKATAWYTTTDGKISKFVIGLTSVWDMFKLEADVASSFGRCYFTDPAEPMVVNVGFKCPLVDKVPRPNGRSLKVALRRLLALFGREKNRVVSRTVLAKVETCPLRLGQAIEVCRILITLHSQYGDVGSGHMMKDGRHTYARHYLHPDDWQEIALDTAQWREDSEMHRRVAGLLRGPILWKSCLCLERTSAIGWSSWTIDSE</sequence>
<protein>
    <recommendedName>
        <fullName evidence="1">F-box domain-containing protein</fullName>
    </recommendedName>
</protein>
<keyword evidence="3" id="KW-1185">Reference proteome</keyword>
<comment type="caution">
    <text evidence="2">The sequence shown here is derived from an EMBL/GenBank/DDBJ whole genome shotgun (WGS) entry which is preliminary data.</text>
</comment>
<evidence type="ECO:0000313" key="2">
    <source>
        <dbReference type="EMBL" id="KXT02004.1"/>
    </source>
</evidence>
<dbReference type="InterPro" id="IPR036047">
    <property type="entry name" value="F-box-like_dom_sf"/>
</dbReference>
<evidence type="ECO:0000313" key="3">
    <source>
        <dbReference type="Proteomes" id="UP000070133"/>
    </source>
</evidence>
<gene>
    <name evidence="2" type="ORF">AC578_6495</name>
</gene>
<dbReference type="SUPFAM" id="SSF81383">
    <property type="entry name" value="F-box domain"/>
    <property type="match status" value="1"/>
</dbReference>
<proteinExistence type="predicted"/>
<feature type="domain" description="F-box" evidence="1">
    <location>
        <begin position="276"/>
        <end position="307"/>
    </location>
</feature>
<dbReference type="EMBL" id="LFZN01000047">
    <property type="protein sequence ID" value="KXT02004.1"/>
    <property type="molecule type" value="Genomic_DNA"/>
</dbReference>
<dbReference type="Proteomes" id="UP000070133">
    <property type="component" value="Unassembled WGS sequence"/>
</dbReference>
<dbReference type="InterPro" id="IPR001810">
    <property type="entry name" value="F-box_dom"/>
</dbReference>
<reference evidence="2 3" key="1">
    <citation type="submission" date="2015-07" db="EMBL/GenBank/DDBJ databases">
        <title>Comparative genomics of the Sigatoka disease complex on banana suggests a link between parallel evolutionary changes in Pseudocercospora fijiensis and Pseudocercospora eumusae and increased virulence on the banana host.</title>
        <authorList>
            <person name="Chang T.-C."/>
            <person name="Salvucci A."/>
            <person name="Crous P.W."/>
            <person name="Stergiopoulos I."/>
        </authorList>
    </citation>
    <scope>NUCLEOTIDE SEQUENCE [LARGE SCALE GENOMIC DNA]</scope>
    <source>
        <strain evidence="2 3">CBS 114824</strain>
    </source>
</reference>
<dbReference type="Pfam" id="PF00646">
    <property type="entry name" value="F-box"/>
    <property type="match status" value="1"/>
</dbReference>
<dbReference type="CDD" id="cd09917">
    <property type="entry name" value="F-box_SF"/>
    <property type="match status" value="1"/>
</dbReference>
<name>A0A139HHQ4_9PEZI</name>
<evidence type="ECO:0000259" key="1">
    <source>
        <dbReference type="Pfam" id="PF00646"/>
    </source>
</evidence>